<dbReference type="STRING" id="1670800.BSQ44_08185"/>
<dbReference type="Proteomes" id="UP000182840">
    <property type="component" value="Chromosome"/>
</dbReference>
<proteinExistence type="predicted"/>
<name>A0A1L3SPL0_9HYPH</name>
<gene>
    <name evidence="3" type="ORF">BSQ44_08185</name>
</gene>
<reference evidence="4" key="1">
    <citation type="submission" date="2016-11" db="EMBL/GenBank/DDBJ databases">
        <title>Mesorhizobium oceanicum sp. nov., isolated from deep seawater in South China Sea.</title>
        <authorList>
            <person name="Fu G.-Y."/>
        </authorList>
    </citation>
    <scope>NUCLEOTIDE SEQUENCE [LARGE SCALE GENOMIC DNA]</scope>
    <source>
        <strain evidence="4">B7</strain>
    </source>
</reference>
<dbReference type="Gene3D" id="3.50.50.60">
    <property type="entry name" value="FAD/NAD(P)-binding domain"/>
    <property type="match status" value="1"/>
</dbReference>
<dbReference type="Pfam" id="PF01266">
    <property type="entry name" value="DAO"/>
    <property type="match status" value="1"/>
</dbReference>
<dbReference type="OrthoDB" id="7421214at2"/>
<dbReference type="KEGG" id="meso:BSQ44_08185"/>
<dbReference type="SUPFAM" id="SSF51905">
    <property type="entry name" value="FAD/NAD(P)-binding domain"/>
    <property type="match status" value="1"/>
</dbReference>
<dbReference type="AlphaFoldDB" id="A0A1L3SPL0"/>
<evidence type="ECO:0000256" key="1">
    <source>
        <dbReference type="ARBA" id="ARBA00023002"/>
    </source>
</evidence>
<keyword evidence="4" id="KW-1185">Reference proteome</keyword>
<dbReference type="GO" id="GO:0016491">
    <property type="term" value="F:oxidoreductase activity"/>
    <property type="evidence" value="ECO:0007669"/>
    <property type="project" value="UniProtKB-KW"/>
</dbReference>
<dbReference type="GO" id="GO:0005737">
    <property type="term" value="C:cytoplasm"/>
    <property type="evidence" value="ECO:0007669"/>
    <property type="project" value="TreeGrafter"/>
</dbReference>
<evidence type="ECO:0000313" key="4">
    <source>
        <dbReference type="Proteomes" id="UP000182840"/>
    </source>
</evidence>
<evidence type="ECO:0000259" key="2">
    <source>
        <dbReference type="Pfam" id="PF01266"/>
    </source>
</evidence>
<feature type="domain" description="FAD dependent oxidoreductase" evidence="2">
    <location>
        <begin position="7"/>
        <end position="349"/>
    </location>
</feature>
<dbReference type="InterPro" id="IPR036188">
    <property type="entry name" value="FAD/NAD-bd_sf"/>
</dbReference>
<organism evidence="3 4">
    <name type="scientific">Aquibium oceanicum</name>
    <dbReference type="NCBI Taxonomy" id="1670800"/>
    <lineage>
        <taxon>Bacteria</taxon>
        <taxon>Pseudomonadati</taxon>
        <taxon>Pseudomonadota</taxon>
        <taxon>Alphaproteobacteria</taxon>
        <taxon>Hyphomicrobiales</taxon>
        <taxon>Phyllobacteriaceae</taxon>
        <taxon>Aquibium</taxon>
    </lineage>
</organism>
<dbReference type="PANTHER" id="PTHR13847">
    <property type="entry name" value="SARCOSINE DEHYDROGENASE-RELATED"/>
    <property type="match status" value="1"/>
</dbReference>
<dbReference type="Gene3D" id="3.30.9.10">
    <property type="entry name" value="D-Amino Acid Oxidase, subunit A, domain 2"/>
    <property type="match status" value="1"/>
</dbReference>
<protein>
    <submittedName>
        <fullName evidence="3">FAD-dependent oxidoreductase</fullName>
    </submittedName>
</protein>
<evidence type="ECO:0000313" key="3">
    <source>
        <dbReference type="EMBL" id="APH71349.1"/>
    </source>
</evidence>
<dbReference type="PANTHER" id="PTHR13847:SF287">
    <property type="entry name" value="FAD-DEPENDENT OXIDOREDUCTASE DOMAIN-CONTAINING PROTEIN 1"/>
    <property type="match status" value="1"/>
</dbReference>
<dbReference type="EMBL" id="CP018171">
    <property type="protein sequence ID" value="APH71349.1"/>
    <property type="molecule type" value="Genomic_DNA"/>
</dbReference>
<dbReference type="InterPro" id="IPR006076">
    <property type="entry name" value="FAD-dep_OxRdtase"/>
</dbReference>
<sequence length="387" mass="41568">MDTGVEFLIIGGGIAGASAAYELAANARVMILERESQPGYHSTGRSAAVFTEIYGNVVIRALTVASADFFLDPPQGFSDHPLLSPRPLIMIGRHDQRGRVEQLHEVAVQLVPNLRIIEREEVLKLSPILRADYVACGLLEPNSSDMDVHAIHSGFLRGARARGAQIVSNAEVRDLQRSREGWVVDTSAGKFVARHVVNAAGAWADALAELAGVRPIGLVPKRRTAFTFSFDPAAAVDPWPTVIDVSEQFYFKPEGGKLLGSPADETPSPPCDAQPEELDIAIAIDRISAAVNFDVKTVDSRWAGLRSFVHDKTPVVGFDDDAEGFFWLAAQGGYGIQTSAAMGRLAAALAFGKNVPADLSALGISADLLSPSRLRPAHDQQKTRSIN</sequence>
<keyword evidence="1" id="KW-0560">Oxidoreductase</keyword>
<accession>A0A1L3SPL0</accession>